<protein>
    <submittedName>
        <fullName evidence="1">DUF4125 family protein</fullName>
    </submittedName>
</protein>
<dbReference type="EMBL" id="JBJUVG010000013">
    <property type="protein sequence ID" value="MFM9414318.1"/>
    <property type="molecule type" value="Genomic_DNA"/>
</dbReference>
<gene>
    <name evidence="1" type="ORF">ACKQTC_08045</name>
</gene>
<reference evidence="1 2" key="1">
    <citation type="journal article" date="2016" name="Int. J. Syst. Evol. Microbiol.">
        <title>Peptococcus simiae sp. nov., isolated from rhesus macaque faeces and emended description of the genus Peptococcus.</title>
        <authorList>
            <person name="Shkoporov A.N."/>
            <person name="Efimov B.A."/>
            <person name="Kondova I."/>
            <person name="Ouwerling B."/>
            <person name="Chaplin A.V."/>
            <person name="Shcherbakova V.A."/>
            <person name="Langermans J.A.M."/>
        </authorList>
    </citation>
    <scope>NUCLEOTIDE SEQUENCE [LARGE SCALE GENOMIC DNA]</scope>
    <source>
        <strain evidence="1 2">M108</strain>
    </source>
</reference>
<dbReference type="Pfam" id="PF13526">
    <property type="entry name" value="DUF4125"/>
    <property type="match status" value="1"/>
</dbReference>
<proteinExistence type="predicted"/>
<sequence length="197" mass="21646">MPTKDALIQALIDLEWSFFTQVQGLNGRALCQENPQTFAIMRRAQHQIFSEKTLDALMNDLLDAAEAGRNPMTEKYARMMEQSDPDYFARELALECPTLSAEKATTLQALRQLFADAQSAFSENAMAQQVRGRVAVSGAGEVSGLDYLMGELATWSMVTLSLALADIKAWQAAGRNPVEAIVAYTVDAYRGKDTGEV</sequence>
<accession>A0ABW9H214</accession>
<dbReference type="Proteomes" id="UP001631949">
    <property type="component" value="Unassembled WGS sequence"/>
</dbReference>
<name>A0ABW9H214_9FIRM</name>
<evidence type="ECO:0000313" key="1">
    <source>
        <dbReference type="EMBL" id="MFM9414318.1"/>
    </source>
</evidence>
<keyword evidence="2" id="KW-1185">Reference proteome</keyword>
<organism evidence="1 2">
    <name type="scientific">Peptococcus simiae</name>
    <dbReference type="NCBI Taxonomy" id="1643805"/>
    <lineage>
        <taxon>Bacteria</taxon>
        <taxon>Bacillati</taxon>
        <taxon>Bacillota</taxon>
        <taxon>Clostridia</taxon>
        <taxon>Eubacteriales</taxon>
        <taxon>Peptococcaceae</taxon>
        <taxon>Peptococcus</taxon>
    </lineage>
</organism>
<dbReference type="RefSeq" id="WP_408977933.1">
    <property type="nucleotide sequence ID" value="NZ_JBJUVG010000013.1"/>
</dbReference>
<dbReference type="InterPro" id="IPR025191">
    <property type="entry name" value="DUF4125"/>
</dbReference>
<evidence type="ECO:0000313" key="2">
    <source>
        <dbReference type="Proteomes" id="UP001631949"/>
    </source>
</evidence>
<comment type="caution">
    <text evidence="1">The sequence shown here is derived from an EMBL/GenBank/DDBJ whole genome shotgun (WGS) entry which is preliminary data.</text>
</comment>